<evidence type="ECO:0000259" key="7">
    <source>
        <dbReference type="Pfam" id="PF00892"/>
    </source>
</evidence>
<dbReference type="Proteomes" id="UP000035503">
    <property type="component" value="Chromosome"/>
</dbReference>
<accession>A0A0G3I368</accession>
<organism evidence="8 9">
    <name type="scientific">Candidatus Liberibacter africanus PTSAPSY</name>
    <dbReference type="NCBI Taxonomy" id="1277257"/>
    <lineage>
        <taxon>Bacteria</taxon>
        <taxon>Pseudomonadati</taxon>
        <taxon>Pseudomonadota</taxon>
        <taxon>Alphaproteobacteria</taxon>
        <taxon>Hyphomicrobiales</taxon>
        <taxon>Rhizobiaceae</taxon>
        <taxon>Liberibacter</taxon>
    </lineage>
</organism>
<dbReference type="GO" id="GO:0016020">
    <property type="term" value="C:membrane"/>
    <property type="evidence" value="ECO:0007669"/>
    <property type="project" value="UniProtKB-SubCell"/>
</dbReference>
<dbReference type="InterPro" id="IPR000620">
    <property type="entry name" value="EamA_dom"/>
</dbReference>
<dbReference type="InterPro" id="IPR037185">
    <property type="entry name" value="EmrE-like"/>
</dbReference>
<dbReference type="EMBL" id="CP004021">
    <property type="protein sequence ID" value="AKK20331.1"/>
    <property type="molecule type" value="Genomic_DNA"/>
</dbReference>
<dbReference type="RefSeq" id="WP_052775029.1">
    <property type="nucleotide sequence ID" value="NZ_CP004021.1"/>
</dbReference>
<feature type="transmembrane region" description="Helical" evidence="6">
    <location>
        <begin position="207"/>
        <end position="225"/>
    </location>
</feature>
<dbReference type="Pfam" id="PF00892">
    <property type="entry name" value="EamA"/>
    <property type="match status" value="2"/>
</dbReference>
<proteinExistence type="inferred from homology"/>
<dbReference type="PANTHER" id="PTHR32322">
    <property type="entry name" value="INNER MEMBRANE TRANSPORTER"/>
    <property type="match status" value="1"/>
</dbReference>
<evidence type="ECO:0000313" key="8">
    <source>
        <dbReference type="EMBL" id="AKK20331.1"/>
    </source>
</evidence>
<gene>
    <name evidence="8" type="ORF">G293_03515</name>
</gene>
<feature type="domain" description="EamA" evidence="7">
    <location>
        <begin position="145"/>
        <end position="276"/>
    </location>
</feature>
<evidence type="ECO:0000256" key="6">
    <source>
        <dbReference type="SAM" id="Phobius"/>
    </source>
</evidence>
<feature type="transmembrane region" description="Helical" evidence="6">
    <location>
        <begin position="93"/>
        <end position="114"/>
    </location>
</feature>
<sequence length="292" mass="32146">MGTLYALCAYISWGIVPLYTQFLEHIGVAEVISHRVLWSLPGAFCAFYCFSGGSSALKSTLTNPKLLAMLIFSTACLATHWGFFVYALLSGEVFLTSFSFFVTPVISVFLGAVFLKERLNFLQIIAALLIILSLLIMTFHSGIPLLSLSIAVTWSAYCFARKTIPVNSSEGFFVEMCILAIPASLYVLWVAFSGGEHFFLKTTSDTLLLMGYGLINSLIFCIFAYGIQRTKLATLGIMEYIAPLLMALIGTFILKQPIDTVRVIVFSIVVVAIIIYLSPTLLDGKNSRKTNN</sequence>
<evidence type="ECO:0000256" key="3">
    <source>
        <dbReference type="ARBA" id="ARBA00022692"/>
    </source>
</evidence>
<dbReference type="SUPFAM" id="SSF103481">
    <property type="entry name" value="Multidrug resistance efflux transporter EmrE"/>
    <property type="match status" value="2"/>
</dbReference>
<dbReference type="OrthoDB" id="369870at2"/>
<feature type="domain" description="EamA" evidence="7">
    <location>
        <begin position="2"/>
        <end position="138"/>
    </location>
</feature>
<keyword evidence="3 6" id="KW-0812">Transmembrane</keyword>
<feature type="transmembrane region" description="Helical" evidence="6">
    <location>
        <begin position="36"/>
        <end position="54"/>
    </location>
</feature>
<feature type="transmembrane region" description="Helical" evidence="6">
    <location>
        <begin position="232"/>
        <end position="254"/>
    </location>
</feature>
<dbReference type="AlphaFoldDB" id="A0A0G3I368"/>
<evidence type="ECO:0000256" key="1">
    <source>
        <dbReference type="ARBA" id="ARBA00004141"/>
    </source>
</evidence>
<feature type="transmembrane region" description="Helical" evidence="6">
    <location>
        <begin position="121"/>
        <end position="137"/>
    </location>
</feature>
<evidence type="ECO:0000256" key="2">
    <source>
        <dbReference type="ARBA" id="ARBA00007362"/>
    </source>
</evidence>
<dbReference type="STRING" id="1277257.G293_03515"/>
<dbReference type="InterPro" id="IPR050638">
    <property type="entry name" value="AA-Vitamin_Transporters"/>
</dbReference>
<comment type="similarity">
    <text evidence="2">Belongs to the EamA transporter family.</text>
</comment>
<dbReference type="PATRIC" id="fig|1277257.4.peg.756"/>
<dbReference type="KEGG" id="lau:G293_03515"/>
<keyword evidence="5 6" id="KW-0472">Membrane</keyword>
<dbReference type="PANTHER" id="PTHR32322:SF2">
    <property type="entry name" value="EAMA DOMAIN-CONTAINING PROTEIN"/>
    <property type="match status" value="1"/>
</dbReference>
<evidence type="ECO:0000313" key="9">
    <source>
        <dbReference type="Proteomes" id="UP000035503"/>
    </source>
</evidence>
<keyword evidence="9" id="KW-1185">Reference proteome</keyword>
<comment type="subcellular location">
    <subcellularLocation>
        <location evidence="1">Membrane</location>
        <topology evidence="1">Multi-pass membrane protein</topology>
    </subcellularLocation>
</comment>
<evidence type="ECO:0000256" key="4">
    <source>
        <dbReference type="ARBA" id="ARBA00022989"/>
    </source>
</evidence>
<feature type="transmembrane region" description="Helical" evidence="6">
    <location>
        <begin position="260"/>
        <end position="282"/>
    </location>
</feature>
<protein>
    <recommendedName>
        <fullName evidence="7">EamA domain-containing protein</fullName>
    </recommendedName>
</protein>
<feature type="transmembrane region" description="Helical" evidence="6">
    <location>
        <begin position="143"/>
        <end position="160"/>
    </location>
</feature>
<evidence type="ECO:0000256" key="5">
    <source>
        <dbReference type="ARBA" id="ARBA00023136"/>
    </source>
</evidence>
<feature type="transmembrane region" description="Helical" evidence="6">
    <location>
        <begin position="66"/>
        <end position="87"/>
    </location>
</feature>
<reference evidence="8 9" key="1">
    <citation type="journal article" date="2015" name="Genome Announc.">
        <title>Complete Genome Sequence of 'Candidatus Liberibacter africanus,' a Bacterium Associated with Citrus Huanglongbing.</title>
        <authorList>
            <person name="Lin H."/>
            <person name="Pietersen G."/>
            <person name="Han C."/>
            <person name="Read D.A."/>
            <person name="Lou B."/>
            <person name="Gupta G."/>
            <person name="Civerolo E.L."/>
        </authorList>
    </citation>
    <scope>NUCLEOTIDE SEQUENCE [LARGE SCALE GENOMIC DNA]</scope>
    <source>
        <strain evidence="8 9">PTSAPSY</strain>
    </source>
</reference>
<keyword evidence="4 6" id="KW-1133">Transmembrane helix</keyword>
<name>A0A0G3I368_LIBAF</name>
<feature type="transmembrane region" description="Helical" evidence="6">
    <location>
        <begin position="172"/>
        <end position="192"/>
    </location>
</feature>